<name>A0A8T2XZA7_POPDE</name>
<organism evidence="1 2">
    <name type="scientific">Populus deltoides</name>
    <name type="common">Eastern poplar</name>
    <name type="synonym">Eastern cottonwood</name>
    <dbReference type="NCBI Taxonomy" id="3696"/>
    <lineage>
        <taxon>Eukaryota</taxon>
        <taxon>Viridiplantae</taxon>
        <taxon>Streptophyta</taxon>
        <taxon>Embryophyta</taxon>
        <taxon>Tracheophyta</taxon>
        <taxon>Spermatophyta</taxon>
        <taxon>Magnoliopsida</taxon>
        <taxon>eudicotyledons</taxon>
        <taxon>Gunneridae</taxon>
        <taxon>Pentapetalae</taxon>
        <taxon>rosids</taxon>
        <taxon>fabids</taxon>
        <taxon>Malpighiales</taxon>
        <taxon>Salicaceae</taxon>
        <taxon>Saliceae</taxon>
        <taxon>Populus</taxon>
    </lineage>
</organism>
<keyword evidence="2" id="KW-1185">Reference proteome</keyword>
<reference evidence="1" key="1">
    <citation type="journal article" date="2021" name="J. Hered.">
        <title>Genome Assembly of Salicaceae Populus deltoides (Eastern Cottonwood) I-69 Based on Nanopore Sequencing and Hi-C Technologies.</title>
        <authorList>
            <person name="Bai S."/>
            <person name="Wu H."/>
            <person name="Zhang J."/>
            <person name="Pan Z."/>
            <person name="Zhao W."/>
            <person name="Li Z."/>
            <person name="Tong C."/>
        </authorList>
    </citation>
    <scope>NUCLEOTIDE SEQUENCE</scope>
    <source>
        <tissue evidence="1">Leaf</tissue>
    </source>
</reference>
<dbReference type="AlphaFoldDB" id="A0A8T2XZA7"/>
<evidence type="ECO:0000313" key="2">
    <source>
        <dbReference type="Proteomes" id="UP000807159"/>
    </source>
</evidence>
<proteinExistence type="predicted"/>
<dbReference type="EMBL" id="JACEGQ020000009">
    <property type="protein sequence ID" value="KAH8498200.1"/>
    <property type="molecule type" value="Genomic_DNA"/>
</dbReference>
<gene>
    <name evidence="1" type="ORF">H0E87_017215</name>
</gene>
<accession>A0A8T2XZA7</accession>
<comment type="caution">
    <text evidence="1">The sequence shown here is derived from an EMBL/GenBank/DDBJ whole genome shotgun (WGS) entry which is preliminary data.</text>
</comment>
<evidence type="ECO:0008006" key="3">
    <source>
        <dbReference type="Google" id="ProtNLM"/>
    </source>
</evidence>
<evidence type="ECO:0000313" key="1">
    <source>
        <dbReference type="EMBL" id="KAH8498200.1"/>
    </source>
</evidence>
<protein>
    <recommendedName>
        <fullName evidence="3">F-box associated domain-containing protein</fullName>
    </recommendedName>
</protein>
<sequence>MCISFSKRPIQIDVVAFSSVDNAYAFVLKNIWVLGVSLNPCYLADIFQQDVMEVWLMNEHSLSESWTRIVALEDTSNFADHRRLLTVMKIFGNGDVLFLCQPYVYLYNPGTVIEFNQLQLPLITIPASPLALKDKDKDVGFSFRAEELAYNV</sequence>
<dbReference type="Proteomes" id="UP000807159">
    <property type="component" value="Chromosome 9"/>
</dbReference>